<gene>
    <name evidence="1" type="ORF">QLX08_006257</name>
</gene>
<name>A0AAW0ZUN5_9HYME</name>
<dbReference type="EMBL" id="JAWNGG020000113">
    <property type="protein sequence ID" value="KAK9301440.1"/>
    <property type="molecule type" value="Genomic_DNA"/>
</dbReference>
<evidence type="ECO:0000313" key="1">
    <source>
        <dbReference type="EMBL" id="KAK9301440.1"/>
    </source>
</evidence>
<dbReference type="Proteomes" id="UP001432146">
    <property type="component" value="Unassembled WGS sequence"/>
</dbReference>
<keyword evidence="2" id="KW-1185">Reference proteome</keyword>
<reference evidence="1 2" key="1">
    <citation type="submission" date="2024-05" db="EMBL/GenBank/DDBJ databases">
        <title>The nuclear and mitochondrial genome assemblies of Tetragonisca angustula (Apidae: Meliponini), a tiny yet remarkable pollinator in the Neotropics.</title>
        <authorList>
            <person name="Ferrari R."/>
            <person name="Ricardo P.C."/>
            <person name="Dias F.C."/>
            <person name="Araujo N.S."/>
            <person name="Soares D.O."/>
            <person name="Zhou Q.-S."/>
            <person name="Zhu C.-D."/>
            <person name="Coutinho L."/>
            <person name="Airas M.C."/>
            <person name="Batista T.M."/>
        </authorList>
    </citation>
    <scope>NUCLEOTIDE SEQUENCE [LARGE SCALE GENOMIC DNA]</scope>
    <source>
        <strain evidence="1">ASF017062</strain>
        <tissue evidence="1">Abdomen</tissue>
    </source>
</reference>
<dbReference type="AlphaFoldDB" id="A0AAW0ZUN5"/>
<sequence>MFFQELAIIPLCLKHAAKHCTQYGILNQQRKPQSPSGHFVEDQSTQNTLVYPTSESSIAKYTCSQSDAVTSPSAYTCYNVSTSKRSAYAEFKRPVASRGGSRLRPPLISRPMHRRRCNEITQHDDLIS</sequence>
<accession>A0AAW0ZUN5</accession>
<proteinExistence type="predicted"/>
<protein>
    <submittedName>
        <fullName evidence="1">Uncharacterized protein</fullName>
    </submittedName>
</protein>
<organism evidence="1 2">
    <name type="scientific">Tetragonisca angustula</name>
    <dbReference type="NCBI Taxonomy" id="166442"/>
    <lineage>
        <taxon>Eukaryota</taxon>
        <taxon>Metazoa</taxon>
        <taxon>Ecdysozoa</taxon>
        <taxon>Arthropoda</taxon>
        <taxon>Hexapoda</taxon>
        <taxon>Insecta</taxon>
        <taxon>Pterygota</taxon>
        <taxon>Neoptera</taxon>
        <taxon>Endopterygota</taxon>
        <taxon>Hymenoptera</taxon>
        <taxon>Apocrita</taxon>
        <taxon>Aculeata</taxon>
        <taxon>Apoidea</taxon>
        <taxon>Anthophila</taxon>
        <taxon>Apidae</taxon>
        <taxon>Tetragonisca</taxon>
    </lineage>
</organism>
<comment type="caution">
    <text evidence="1">The sequence shown here is derived from an EMBL/GenBank/DDBJ whole genome shotgun (WGS) entry which is preliminary data.</text>
</comment>
<evidence type="ECO:0000313" key="2">
    <source>
        <dbReference type="Proteomes" id="UP001432146"/>
    </source>
</evidence>